<protein>
    <submittedName>
        <fullName evidence="3">Uncharacterized protein</fullName>
    </submittedName>
</protein>
<dbReference type="Proteomes" id="UP000027192">
    <property type="component" value="Unassembled WGS sequence"/>
</dbReference>
<gene>
    <name evidence="3" type="ORF">EA58_14360</name>
</gene>
<reference evidence="3 4" key="1">
    <citation type="submission" date="2014-04" db="EMBL/GenBank/DDBJ databases">
        <title>Draft genome sequence of Photobacterium halotolerans S2753: a solonamide, ngercheumicin and holomycin producer.</title>
        <authorList>
            <person name="Machado H.R."/>
            <person name="Gram L."/>
        </authorList>
    </citation>
    <scope>NUCLEOTIDE SEQUENCE [LARGE SCALE GENOMIC DNA]</scope>
    <source>
        <strain evidence="3 4">S2753</strain>
    </source>
</reference>
<keyword evidence="2" id="KW-0732">Signal</keyword>
<dbReference type="Pfam" id="PF11159">
    <property type="entry name" value="DUF2939"/>
    <property type="match status" value="1"/>
</dbReference>
<dbReference type="AlphaFoldDB" id="A0A066RKF6"/>
<dbReference type="RefSeq" id="WP_036753873.1">
    <property type="nucleotide sequence ID" value="NZ_JAGSGC010000004.1"/>
</dbReference>
<evidence type="ECO:0000256" key="2">
    <source>
        <dbReference type="SAM" id="SignalP"/>
    </source>
</evidence>
<proteinExistence type="predicted"/>
<organism evidence="3 4">
    <name type="scientific">Photobacterium galatheae</name>
    <dbReference type="NCBI Taxonomy" id="1654360"/>
    <lineage>
        <taxon>Bacteria</taxon>
        <taxon>Pseudomonadati</taxon>
        <taxon>Pseudomonadota</taxon>
        <taxon>Gammaproteobacteria</taxon>
        <taxon>Vibrionales</taxon>
        <taxon>Vibrionaceae</taxon>
        <taxon>Photobacterium</taxon>
    </lineage>
</organism>
<evidence type="ECO:0000256" key="1">
    <source>
        <dbReference type="SAM" id="MobiDB-lite"/>
    </source>
</evidence>
<dbReference type="InterPro" id="IPR021330">
    <property type="entry name" value="DUF2939"/>
</dbReference>
<dbReference type="EMBL" id="JMIB01000027">
    <property type="protein sequence ID" value="KDM90935.1"/>
    <property type="molecule type" value="Genomic_DNA"/>
</dbReference>
<evidence type="ECO:0000313" key="4">
    <source>
        <dbReference type="Proteomes" id="UP000027192"/>
    </source>
</evidence>
<feature type="chain" id="PRO_5001630482" evidence="2">
    <location>
        <begin position="21"/>
        <end position="309"/>
    </location>
</feature>
<evidence type="ECO:0000313" key="3">
    <source>
        <dbReference type="EMBL" id="KDM90935.1"/>
    </source>
</evidence>
<name>A0A066RKF6_9GAMM</name>
<accession>A0A066RKF6</accession>
<sequence length="309" mass="33896">MQKFAIAVLIAATTPMLASASDNTDLSVITHPARFSTSTLTDAPKKDVLLAISGVNAASSDAEPQIVGTVNKTDEALLAEAFDMDMPKLTLDQLVKAIEDGDTTQIERHIDYDKIHTAYLSQMNYINAKVKSLSDRVSQTAAGTFETRVREGSMMLGLLSEQIDLIVKDAAKDRDNFKTFIANKFNEFTRYEMAFNYEYSDGLYLIEAKFPNTTSKDLIVATQTPTGSYKLVAYIPKEIEDINDITNRLLQSASAAQTLGDELERMAITRSAIGADELPEQAGQKKQTKQASVEDAIDQAQSIMADAEK</sequence>
<dbReference type="STRING" id="1654360.EA58_14360"/>
<comment type="caution">
    <text evidence="3">The sequence shown here is derived from an EMBL/GenBank/DDBJ whole genome shotgun (WGS) entry which is preliminary data.</text>
</comment>
<feature type="region of interest" description="Disordered" evidence="1">
    <location>
        <begin position="274"/>
        <end position="309"/>
    </location>
</feature>
<feature type="signal peptide" evidence="2">
    <location>
        <begin position="1"/>
        <end position="20"/>
    </location>
</feature>
<keyword evidence="4" id="KW-1185">Reference proteome</keyword>